<evidence type="ECO:0000256" key="1">
    <source>
        <dbReference type="ARBA" id="ARBA00022741"/>
    </source>
</evidence>
<dbReference type="InterPro" id="IPR009000">
    <property type="entry name" value="Transl_B-barrel_sf"/>
</dbReference>
<feature type="region of interest" description="Disordered" evidence="4">
    <location>
        <begin position="611"/>
        <end position="634"/>
    </location>
</feature>
<dbReference type="PRINTS" id="PR01037">
    <property type="entry name" value="TCRTETOQM"/>
</dbReference>
<dbReference type="InterPro" id="IPR035647">
    <property type="entry name" value="EFG_III/V"/>
</dbReference>
<gene>
    <name evidence="6" type="ORF">SAMN05421854_11154</name>
</gene>
<dbReference type="InterPro" id="IPR005517">
    <property type="entry name" value="Transl_elong_EFG/EF2_IV"/>
</dbReference>
<dbReference type="Gene3D" id="3.30.70.870">
    <property type="entry name" value="Elongation Factor G (Translational Gtpase), domain 3"/>
    <property type="match status" value="1"/>
</dbReference>
<dbReference type="Pfam" id="PF03764">
    <property type="entry name" value="EFG_IV"/>
    <property type="match status" value="1"/>
</dbReference>
<evidence type="ECO:0000313" key="6">
    <source>
        <dbReference type="EMBL" id="SFQ35828.1"/>
    </source>
</evidence>
<dbReference type="Gene3D" id="3.30.230.10">
    <property type="match status" value="1"/>
</dbReference>
<reference evidence="6 7" key="1">
    <citation type="submission" date="2016-10" db="EMBL/GenBank/DDBJ databases">
        <authorList>
            <person name="de Groot N.N."/>
        </authorList>
    </citation>
    <scope>NUCLEOTIDE SEQUENCE [LARGE SCALE GENOMIC DNA]</scope>
    <source>
        <strain evidence="6 7">DSM 44637</strain>
    </source>
</reference>
<dbReference type="Gene3D" id="3.40.50.300">
    <property type="entry name" value="P-loop containing nucleotide triphosphate hydrolases"/>
    <property type="match status" value="1"/>
</dbReference>
<dbReference type="PANTHER" id="PTHR43261:SF1">
    <property type="entry name" value="RIBOSOME-RELEASING FACTOR 2, MITOCHONDRIAL"/>
    <property type="match status" value="1"/>
</dbReference>
<dbReference type="NCBIfam" id="TIGR00231">
    <property type="entry name" value="small_GTP"/>
    <property type="match status" value="1"/>
</dbReference>
<keyword evidence="1" id="KW-0547">Nucleotide-binding</keyword>
<dbReference type="PRINTS" id="PR00315">
    <property type="entry name" value="ELONGATNFCT"/>
</dbReference>
<dbReference type="SUPFAM" id="SSF54211">
    <property type="entry name" value="Ribosomal protein S5 domain 2-like"/>
    <property type="match status" value="1"/>
</dbReference>
<dbReference type="RefSeq" id="WP_093575845.1">
    <property type="nucleotide sequence ID" value="NZ_FOWC01000011.1"/>
</dbReference>
<dbReference type="InterPro" id="IPR020568">
    <property type="entry name" value="Ribosomal_Su5_D2-typ_SF"/>
</dbReference>
<evidence type="ECO:0000256" key="3">
    <source>
        <dbReference type="ARBA" id="ARBA00023134"/>
    </source>
</evidence>
<dbReference type="Pfam" id="PF00009">
    <property type="entry name" value="GTP_EFTU"/>
    <property type="match status" value="1"/>
</dbReference>
<keyword evidence="3" id="KW-0342">GTP-binding</keyword>
<dbReference type="InterPro" id="IPR027417">
    <property type="entry name" value="P-loop_NTPase"/>
</dbReference>
<dbReference type="AlphaFoldDB" id="A0A1I5XV55"/>
<dbReference type="InterPro" id="IPR000640">
    <property type="entry name" value="EFG_V-like"/>
</dbReference>
<evidence type="ECO:0000313" key="7">
    <source>
        <dbReference type="Proteomes" id="UP000199137"/>
    </source>
</evidence>
<dbReference type="PANTHER" id="PTHR43261">
    <property type="entry name" value="TRANSLATION ELONGATION FACTOR G-RELATED"/>
    <property type="match status" value="1"/>
</dbReference>
<dbReference type="SUPFAM" id="SSF50447">
    <property type="entry name" value="Translation proteins"/>
    <property type="match status" value="1"/>
</dbReference>
<dbReference type="Pfam" id="PF00679">
    <property type="entry name" value="EFG_C"/>
    <property type="match status" value="1"/>
</dbReference>
<evidence type="ECO:0000259" key="5">
    <source>
        <dbReference type="PROSITE" id="PS51722"/>
    </source>
</evidence>
<dbReference type="GO" id="GO:0006412">
    <property type="term" value="P:translation"/>
    <property type="evidence" value="ECO:0007669"/>
    <property type="project" value="UniProtKB-KW"/>
</dbReference>
<dbReference type="GO" id="GO:0005525">
    <property type="term" value="F:GTP binding"/>
    <property type="evidence" value="ECO:0007669"/>
    <property type="project" value="UniProtKB-KW"/>
</dbReference>
<dbReference type="InterPro" id="IPR014721">
    <property type="entry name" value="Ribsml_uS5_D2-typ_fold_subgr"/>
</dbReference>
<name>A0A1I5XV55_9PSEU</name>
<dbReference type="GO" id="GO:0003924">
    <property type="term" value="F:GTPase activity"/>
    <property type="evidence" value="ECO:0007669"/>
    <property type="project" value="InterPro"/>
</dbReference>
<keyword evidence="2" id="KW-0648">Protein biosynthesis</keyword>
<dbReference type="GO" id="GO:0032790">
    <property type="term" value="P:ribosome disassembly"/>
    <property type="evidence" value="ECO:0007669"/>
    <property type="project" value="TreeGrafter"/>
</dbReference>
<dbReference type="SUPFAM" id="SSF52540">
    <property type="entry name" value="P-loop containing nucleoside triphosphate hydrolases"/>
    <property type="match status" value="1"/>
</dbReference>
<dbReference type="InterPro" id="IPR000795">
    <property type="entry name" value="T_Tr_GTP-bd_dom"/>
</dbReference>
<sequence>MKALTIGLLAHIDAGKTSLTERLLFETGVIDHAGRVDDGDTQTDSLDLERRRGITIQSAVVAVSTPGHRLSLVDTPGHPDFIAEVERAVGVLDGAVLVVSAVEGVQAQTRVLMRTLVRLGIPVLVFVNKIDRTGAREASLLESLRTKLSPQCVAMSAVTGIGTADAHPTPLPFDERLADLLAGDDVFVESYVAGTASSMDYRKALARQVAASSVYPVFFGSAITGAGVRDLVAGVYELLPSRERRGDGPLDATVFKIERGRSGEKIAYLRMFSGSLAARRPVPFRRVGAEGIGRPTAVRVFEHGATPVSGEALAGDVARVWGLPEIRIGDRLGERADLAQGRFFAPPSLETLVHPVDPDHTSALYTALTRLSEQDPLISIHRQAQEITVRLYGEVQKEVIRTTLAEEFGIGAEFEESRPLLVERLHGTGHRVRRPAPDERVFFWATVGLRVEPGPPGSGTDYRLEVELGSLPLSFHTAIEDTVHEILHEGLHGREVIDCAVTLTDTAFYPPASTASDFRGMTRLVLREALRQAGTRVYEPVHAFELEAPASAISAVLRKLIELRAVPGEPVITGDRCTVDGHLPAASAHELEQALPALTQGEGTLGTDFAEYRLKPGGGGPRRVPSSRRGRTTA</sequence>
<dbReference type="OrthoDB" id="9801472at2"/>
<dbReference type="SUPFAM" id="SSF54980">
    <property type="entry name" value="EF-G C-terminal domain-like"/>
    <property type="match status" value="2"/>
</dbReference>
<feature type="domain" description="Tr-type G" evidence="5">
    <location>
        <begin position="1"/>
        <end position="243"/>
    </location>
</feature>
<feature type="compositionally biased region" description="Basic residues" evidence="4">
    <location>
        <begin position="625"/>
        <end position="634"/>
    </location>
</feature>
<evidence type="ECO:0000256" key="4">
    <source>
        <dbReference type="SAM" id="MobiDB-lite"/>
    </source>
</evidence>
<dbReference type="InterPro" id="IPR005225">
    <property type="entry name" value="Small_GTP-bd"/>
</dbReference>
<protein>
    <submittedName>
        <fullName evidence="6">Ribosomal protection tetracycline resistance protein</fullName>
    </submittedName>
</protein>
<dbReference type="Gene3D" id="2.40.30.10">
    <property type="entry name" value="Translation factors"/>
    <property type="match status" value="1"/>
</dbReference>
<dbReference type="PROSITE" id="PS00301">
    <property type="entry name" value="G_TR_1"/>
    <property type="match status" value="1"/>
</dbReference>
<dbReference type="SMART" id="SM00889">
    <property type="entry name" value="EFG_IV"/>
    <property type="match status" value="1"/>
</dbReference>
<proteinExistence type="predicted"/>
<dbReference type="InterPro" id="IPR031157">
    <property type="entry name" value="G_TR_CS"/>
</dbReference>
<organism evidence="6 7">
    <name type="scientific">Amycolatopsis rubida</name>
    <dbReference type="NCBI Taxonomy" id="112413"/>
    <lineage>
        <taxon>Bacteria</taxon>
        <taxon>Bacillati</taxon>
        <taxon>Actinomycetota</taxon>
        <taxon>Actinomycetes</taxon>
        <taxon>Pseudonocardiales</taxon>
        <taxon>Pseudonocardiaceae</taxon>
        <taxon>Amycolatopsis</taxon>
    </lineage>
</organism>
<dbReference type="PROSITE" id="PS51722">
    <property type="entry name" value="G_TR_2"/>
    <property type="match status" value="1"/>
</dbReference>
<evidence type="ECO:0000256" key="2">
    <source>
        <dbReference type="ARBA" id="ARBA00022917"/>
    </source>
</evidence>
<dbReference type="STRING" id="112413.SAMN05421854_11154"/>
<dbReference type="EMBL" id="FOWC01000011">
    <property type="protein sequence ID" value="SFQ35828.1"/>
    <property type="molecule type" value="Genomic_DNA"/>
</dbReference>
<accession>A0A1I5XV55</accession>
<dbReference type="Proteomes" id="UP000199137">
    <property type="component" value="Unassembled WGS sequence"/>
</dbReference>